<gene>
    <name evidence="1" type="ORF">PLANPX_4377</name>
</gene>
<dbReference type="EMBL" id="AP021861">
    <property type="protein sequence ID" value="BBO34765.1"/>
    <property type="molecule type" value="Genomic_DNA"/>
</dbReference>
<protein>
    <submittedName>
        <fullName evidence="1">Uncharacterized protein</fullName>
    </submittedName>
</protein>
<name>A0A5K7XEF5_9BACT</name>
<evidence type="ECO:0000313" key="1">
    <source>
        <dbReference type="EMBL" id="BBO34765.1"/>
    </source>
</evidence>
<evidence type="ECO:0000313" key="2">
    <source>
        <dbReference type="Proteomes" id="UP000326837"/>
    </source>
</evidence>
<keyword evidence="2" id="KW-1185">Reference proteome</keyword>
<dbReference type="KEGG" id="lpav:PLANPX_4377"/>
<organism evidence="1 2">
    <name type="scientific">Lacipirellula parvula</name>
    <dbReference type="NCBI Taxonomy" id="2650471"/>
    <lineage>
        <taxon>Bacteria</taxon>
        <taxon>Pseudomonadati</taxon>
        <taxon>Planctomycetota</taxon>
        <taxon>Planctomycetia</taxon>
        <taxon>Pirellulales</taxon>
        <taxon>Lacipirellulaceae</taxon>
        <taxon>Lacipirellula</taxon>
    </lineage>
</organism>
<reference evidence="2" key="1">
    <citation type="submission" date="2019-10" db="EMBL/GenBank/DDBJ databases">
        <title>Lacipirellula parvula gen. nov., sp. nov., representing a lineage of planctomycetes widespread in freshwater anoxic habitats, and description of the family Lacipirellulaceae.</title>
        <authorList>
            <person name="Dedysh S.N."/>
            <person name="Kulichevskaya I.S."/>
            <person name="Beletsky A.V."/>
            <person name="Rakitin A.L."/>
            <person name="Mardanov A.V."/>
            <person name="Ivanova A.A."/>
            <person name="Saltykova V.X."/>
            <person name="Rijpstra W.I.C."/>
            <person name="Sinninghe Damste J.S."/>
            <person name="Ravin N.V."/>
        </authorList>
    </citation>
    <scope>NUCLEOTIDE SEQUENCE [LARGE SCALE GENOMIC DNA]</scope>
    <source>
        <strain evidence="2">PX69</strain>
    </source>
</reference>
<sequence>MPTLISQPGELLPGELYEDCRFHPCLCIEGNSPEDLDGVYGVSLVDGTPSGCSISNCGIRKLTLQEAVHWKYHGPRDHAVDDHWWERWPQVDATPRE</sequence>
<dbReference type="Proteomes" id="UP000326837">
    <property type="component" value="Chromosome"/>
</dbReference>
<dbReference type="RefSeq" id="WP_152100275.1">
    <property type="nucleotide sequence ID" value="NZ_AP021861.1"/>
</dbReference>
<dbReference type="AlphaFoldDB" id="A0A5K7XEF5"/>
<accession>A0A5K7XEF5</accession>
<proteinExistence type="predicted"/>